<proteinExistence type="predicted"/>
<accession>A0A914S6B9</accession>
<protein>
    <submittedName>
        <fullName evidence="3">Uncharacterized protein</fullName>
    </submittedName>
</protein>
<dbReference type="AlphaFoldDB" id="A0A914S6B9"/>
<evidence type="ECO:0000256" key="1">
    <source>
        <dbReference type="SAM" id="MobiDB-lite"/>
    </source>
</evidence>
<name>A0A914S6B9_PAREQ</name>
<feature type="region of interest" description="Disordered" evidence="1">
    <location>
        <begin position="1"/>
        <end position="23"/>
    </location>
</feature>
<reference evidence="3" key="1">
    <citation type="submission" date="2022-11" db="UniProtKB">
        <authorList>
            <consortium name="WormBaseParasite"/>
        </authorList>
    </citation>
    <scope>IDENTIFICATION</scope>
</reference>
<dbReference type="Proteomes" id="UP000887564">
    <property type="component" value="Unplaced"/>
</dbReference>
<dbReference type="WBParaSite" id="PEQ_0001444601-mRNA-1">
    <property type="protein sequence ID" value="PEQ_0001444601-mRNA-1"/>
    <property type="gene ID" value="PEQ_0001444601"/>
</dbReference>
<feature type="compositionally biased region" description="Polar residues" evidence="1">
    <location>
        <begin position="1"/>
        <end position="11"/>
    </location>
</feature>
<evidence type="ECO:0000313" key="3">
    <source>
        <dbReference type="WBParaSite" id="PEQ_0001444601-mRNA-1"/>
    </source>
</evidence>
<evidence type="ECO:0000313" key="2">
    <source>
        <dbReference type="Proteomes" id="UP000887564"/>
    </source>
</evidence>
<keyword evidence="2" id="KW-1185">Reference proteome</keyword>
<organism evidence="2 3">
    <name type="scientific">Parascaris equorum</name>
    <name type="common">Equine roundworm</name>
    <dbReference type="NCBI Taxonomy" id="6256"/>
    <lineage>
        <taxon>Eukaryota</taxon>
        <taxon>Metazoa</taxon>
        <taxon>Ecdysozoa</taxon>
        <taxon>Nematoda</taxon>
        <taxon>Chromadorea</taxon>
        <taxon>Rhabditida</taxon>
        <taxon>Spirurina</taxon>
        <taxon>Ascaridomorpha</taxon>
        <taxon>Ascaridoidea</taxon>
        <taxon>Ascarididae</taxon>
        <taxon>Parascaris</taxon>
    </lineage>
</organism>
<sequence length="104" mass="11441">MLVNRTPIQQFQDKHVPPKSSDGMLLVRDGGADTNQGLLHGVISEGNSELKEHRRAARSKVGSFCVEEHRFLCKCLYNLVTICSAGDDVFKTQASKQSVNIALV</sequence>